<evidence type="ECO:0000256" key="5">
    <source>
        <dbReference type="RuleBase" id="RU003690"/>
    </source>
</evidence>
<evidence type="ECO:0000313" key="8">
    <source>
        <dbReference type="EMBL" id="KAG6641643.1"/>
    </source>
</evidence>
<dbReference type="AlphaFoldDB" id="A0A8T1PIT0"/>
<dbReference type="PANTHER" id="PTHR10353:SF27">
    <property type="entry name" value="BETA-GLUCOSIDASE 47"/>
    <property type="match status" value="1"/>
</dbReference>
<protein>
    <submittedName>
        <fullName evidence="8">Uncharacterized protein</fullName>
    </submittedName>
</protein>
<name>A0A8T1PIT0_CARIL</name>
<comment type="caution">
    <text evidence="8">The sequence shown here is derived from an EMBL/GenBank/DDBJ whole genome shotgun (WGS) entry which is preliminary data.</text>
</comment>
<dbReference type="GO" id="GO:0008422">
    <property type="term" value="F:beta-glucosidase activity"/>
    <property type="evidence" value="ECO:0007669"/>
    <property type="project" value="TreeGrafter"/>
</dbReference>
<evidence type="ECO:0000256" key="4">
    <source>
        <dbReference type="PROSITE-ProRule" id="PRU10055"/>
    </source>
</evidence>
<dbReference type="GO" id="GO:0005975">
    <property type="term" value="P:carbohydrate metabolic process"/>
    <property type="evidence" value="ECO:0007669"/>
    <property type="project" value="InterPro"/>
</dbReference>
<reference evidence="8" key="1">
    <citation type="submission" date="2020-12" db="EMBL/GenBank/DDBJ databases">
        <title>WGS assembly of Carya illinoinensis cv. Pawnee.</title>
        <authorList>
            <person name="Platts A."/>
            <person name="Shu S."/>
            <person name="Wright S."/>
            <person name="Barry K."/>
            <person name="Edger P."/>
            <person name="Pires J.C."/>
            <person name="Schmutz J."/>
        </authorList>
    </citation>
    <scope>NUCLEOTIDE SEQUENCE</scope>
    <source>
        <tissue evidence="8">Leaf</tissue>
    </source>
</reference>
<evidence type="ECO:0000256" key="3">
    <source>
        <dbReference type="ARBA" id="ARBA00023295"/>
    </source>
</evidence>
<dbReference type="Proteomes" id="UP000811609">
    <property type="component" value="Chromosome 9"/>
</dbReference>
<dbReference type="PANTHER" id="PTHR10353">
    <property type="entry name" value="GLYCOSYL HYDROLASE"/>
    <property type="match status" value="1"/>
</dbReference>
<organism evidence="8 9">
    <name type="scientific">Carya illinoinensis</name>
    <name type="common">Pecan</name>
    <dbReference type="NCBI Taxonomy" id="32201"/>
    <lineage>
        <taxon>Eukaryota</taxon>
        <taxon>Viridiplantae</taxon>
        <taxon>Streptophyta</taxon>
        <taxon>Embryophyta</taxon>
        <taxon>Tracheophyta</taxon>
        <taxon>Spermatophyta</taxon>
        <taxon>Magnoliopsida</taxon>
        <taxon>eudicotyledons</taxon>
        <taxon>Gunneridae</taxon>
        <taxon>Pentapetalae</taxon>
        <taxon>rosids</taxon>
        <taxon>fabids</taxon>
        <taxon>Fagales</taxon>
        <taxon>Juglandaceae</taxon>
        <taxon>Carya</taxon>
    </lineage>
</organism>
<dbReference type="FunFam" id="3.20.20.80:FF:000020">
    <property type="entry name" value="Beta-glucosidase 12"/>
    <property type="match status" value="1"/>
</dbReference>
<gene>
    <name evidence="8" type="ORF">CIPAW_09G089000</name>
</gene>
<evidence type="ECO:0000256" key="2">
    <source>
        <dbReference type="ARBA" id="ARBA00022801"/>
    </source>
</evidence>
<proteinExistence type="inferred from homology"/>
<keyword evidence="7" id="KW-0732">Signal</keyword>
<sequence length="554" mass="63118">MELSLLLRAFFVFKTCFSILMVSCDPISLKGSADSCPLQSNFLFGTASSSYQFEGAVLSDGKGLNNWDVFTHKPGNIEDGSNGDVADDHYHRYPEDVDLMDYIGVNSYRFSISWARILPNGRFGNVNRAGIKHYNDLINTLLRKGIQPFVTLTHYDIPQEMEDIYGSWLNSKVQEDFKYYADVCFRFFGDRVKYWVTFNEPNVVAIRGYRSGIYPPSRCSHPFGNCSSGDSEKEPFIAAHNMILSHAAAVDIYRTKYQKKQGGSIGIVMNALWYEPISNSLEDKVAAGRAQSFYMNWFLDPIIHGKYPLEMREILRSDLPTFSKHDLEKLKNGLDFIGINHYTSFYVKDCIFSPCEPGPGASKTEGFALRTAQKNGIFIGEPTAADWIFVYPQGMEKIVTYIKERYNNIPMFITENGFGENENPNSTMEILLHDVKRVEYMNSYLEALAKAMRKGADVRGYFAWSLLDNFEWTSGYTLQFGLHHVDYATLKRTPRLSATWYKEFIANHKAQNASARSVLIKKKKRSRCEGVPCLVLACQLAVDVWIHNKVWTSS</sequence>
<dbReference type="InterPro" id="IPR033132">
    <property type="entry name" value="GH_1_N_CS"/>
</dbReference>
<dbReference type="InterPro" id="IPR001360">
    <property type="entry name" value="Glyco_hydro_1"/>
</dbReference>
<accession>A0A8T1PIT0</accession>
<dbReference type="InterPro" id="IPR018120">
    <property type="entry name" value="Glyco_hydro_1_AS"/>
</dbReference>
<comment type="similarity">
    <text evidence="1 5">Belongs to the glycosyl hydrolase 1 family.</text>
</comment>
<keyword evidence="2 6" id="KW-0378">Hydrolase</keyword>
<keyword evidence="3 6" id="KW-0326">Glycosidase</keyword>
<evidence type="ECO:0000256" key="7">
    <source>
        <dbReference type="SAM" id="SignalP"/>
    </source>
</evidence>
<evidence type="ECO:0000256" key="1">
    <source>
        <dbReference type="ARBA" id="ARBA00010838"/>
    </source>
</evidence>
<feature type="active site" description="Nucleophile" evidence="4">
    <location>
        <position position="415"/>
    </location>
</feature>
<dbReference type="PROSITE" id="PS00653">
    <property type="entry name" value="GLYCOSYL_HYDROL_F1_2"/>
    <property type="match status" value="1"/>
</dbReference>
<dbReference type="PROSITE" id="PS00572">
    <property type="entry name" value="GLYCOSYL_HYDROL_F1_1"/>
    <property type="match status" value="1"/>
</dbReference>
<dbReference type="EMBL" id="CM031817">
    <property type="protein sequence ID" value="KAG6641643.1"/>
    <property type="molecule type" value="Genomic_DNA"/>
</dbReference>
<evidence type="ECO:0000313" key="9">
    <source>
        <dbReference type="Proteomes" id="UP000811609"/>
    </source>
</evidence>
<evidence type="ECO:0000256" key="6">
    <source>
        <dbReference type="RuleBase" id="RU004468"/>
    </source>
</evidence>
<keyword evidence="9" id="KW-1185">Reference proteome</keyword>
<feature type="chain" id="PRO_5035785689" evidence="7">
    <location>
        <begin position="25"/>
        <end position="554"/>
    </location>
</feature>
<dbReference type="Pfam" id="PF00232">
    <property type="entry name" value="Glyco_hydro_1"/>
    <property type="match status" value="1"/>
</dbReference>
<feature type="signal peptide" evidence="7">
    <location>
        <begin position="1"/>
        <end position="24"/>
    </location>
</feature>